<dbReference type="PROSITE" id="PS51318">
    <property type="entry name" value="TAT"/>
    <property type="match status" value="1"/>
</dbReference>
<evidence type="ECO:0000313" key="4">
    <source>
        <dbReference type="EMBL" id="QOV91024.1"/>
    </source>
</evidence>
<dbReference type="InterPro" id="IPR036291">
    <property type="entry name" value="NAD(P)-bd_dom_sf"/>
</dbReference>
<dbReference type="InterPro" id="IPR050463">
    <property type="entry name" value="Gfo/Idh/MocA_oxidrdct_glycsds"/>
</dbReference>
<dbReference type="EMBL" id="CP063458">
    <property type="protein sequence ID" value="QOV91024.1"/>
    <property type="molecule type" value="Genomic_DNA"/>
</dbReference>
<dbReference type="Pfam" id="PF19051">
    <property type="entry name" value="GFO_IDH_MocA_C2"/>
    <property type="match status" value="1"/>
</dbReference>
<sequence>MADNTSNRRDFLKNVSVAGMGVVAMGSLASGADSAAPATGKVPAATTKPSQPTTKPVKKIVKTAKSDKPLRIGVIGTAGRGTEVGSTFAQNADAVVTHVCDVDEGHMKAAAKAIGQYQDTEPQGTDDLRRILDNKDIDAIIIATPDHWHAPAAILGCQAGKHVYVEKPCSHNPAEGEMLVAAARKHDRVVQHGTQRRSWSGVMEGIAKVRAGEIGKVYLSRGWYMNTRPETGKRTPASVPAGLNWDLWQGPAPRTEYTENVVHYKWHWFWHWGTGELGNNGVHALDVCRWGLDVAFPKRVTAGGGRYHFQDDQETPDTLSVTYDYGDKAIFWEGRSCHPRGFEGNSYGIAFYGDKATLVVDGDGYYLLDPKGKPMLDKPVKGTNSGNTRHVDNFVQTIRGKEKLNCEIEEGHRSVVICHLGNIAYRTGRTLNCDPKTGRIVGDEAAMKHWSRDYDAKWAPKV</sequence>
<proteinExistence type="predicted"/>
<dbReference type="InterPro" id="IPR043906">
    <property type="entry name" value="Gfo/Idh/MocA_OxRdtase_bact_C"/>
</dbReference>
<keyword evidence="5" id="KW-1185">Reference proteome</keyword>
<feature type="region of interest" description="Disordered" evidence="1">
    <location>
        <begin position="32"/>
        <end position="59"/>
    </location>
</feature>
<dbReference type="Proteomes" id="UP000593765">
    <property type="component" value="Chromosome"/>
</dbReference>
<dbReference type="InterPro" id="IPR000683">
    <property type="entry name" value="Gfo/Idh/MocA-like_OxRdtase_N"/>
</dbReference>
<organism evidence="4 5">
    <name type="scientific">Humisphaera borealis</name>
    <dbReference type="NCBI Taxonomy" id="2807512"/>
    <lineage>
        <taxon>Bacteria</taxon>
        <taxon>Pseudomonadati</taxon>
        <taxon>Planctomycetota</taxon>
        <taxon>Phycisphaerae</taxon>
        <taxon>Tepidisphaerales</taxon>
        <taxon>Tepidisphaeraceae</taxon>
        <taxon>Humisphaera</taxon>
    </lineage>
</organism>
<protein>
    <submittedName>
        <fullName evidence="4">Gfo/Idh/MocA family oxidoreductase</fullName>
    </submittedName>
</protein>
<evidence type="ECO:0000313" key="5">
    <source>
        <dbReference type="Proteomes" id="UP000593765"/>
    </source>
</evidence>
<dbReference type="InterPro" id="IPR006311">
    <property type="entry name" value="TAT_signal"/>
</dbReference>
<dbReference type="SUPFAM" id="SSF51735">
    <property type="entry name" value="NAD(P)-binding Rossmann-fold domains"/>
    <property type="match status" value="1"/>
</dbReference>
<dbReference type="SUPFAM" id="SSF55347">
    <property type="entry name" value="Glyceraldehyde-3-phosphate dehydrogenase-like, C-terminal domain"/>
    <property type="match status" value="1"/>
</dbReference>
<accession>A0A7M2X053</accession>
<name>A0A7M2X053_9BACT</name>
<dbReference type="PANTHER" id="PTHR43818:SF5">
    <property type="entry name" value="OXIDOREDUCTASE FAMILY PROTEIN"/>
    <property type="match status" value="1"/>
</dbReference>
<reference evidence="4 5" key="1">
    <citation type="submission" date="2020-10" db="EMBL/GenBank/DDBJ databases">
        <title>Wide distribution of Phycisphaera-like planctomycetes from WD2101 soil group in peatlands and genome analysis of the first cultivated representative.</title>
        <authorList>
            <person name="Dedysh S.N."/>
            <person name="Beletsky A.V."/>
            <person name="Ivanova A."/>
            <person name="Kulichevskaya I.S."/>
            <person name="Suzina N.E."/>
            <person name="Philippov D.A."/>
            <person name="Rakitin A.L."/>
            <person name="Mardanov A.V."/>
            <person name="Ravin N.V."/>
        </authorList>
    </citation>
    <scope>NUCLEOTIDE SEQUENCE [LARGE SCALE GENOMIC DNA]</scope>
    <source>
        <strain evidence="4 5">M1803</strain>
    </source>
</reference>
<dbReference type="AlphaFoldDB" id="A0A7M2X053"/>
<dbReference type="KEGG" id="hbs:IPV69_06595"/>
<dbReference type="PANTHER" id="PTHR43818">
    <property type="entry name" value="BCDNA.GH03377"/>
    <property type="match status" value="1"/>
</dbReference>
<feature type="domain" description="Gfo/Idh/MocA-like oxidoreductase N-terminal" evidence="2">
    <location>
        <begin position="70"/>
        <end position="193"/>
    </location>
</feature>
<dbReference type="Gene3D" id="3.40.50.720">
    <property type="entry name" value="NAD(P)-binding Rossmann-like Domain"/>
    <property type="match status" value="1"/>
</dbReference>
<dbReference type="GO" id="GO:0000166">
    <property type="term" value="F:nucleotide binding"/>
    <property type="evidence" value="ECO:0007669"/>
    <property type="project" value="InterPro"/>
</dbReference>
<evidence type="ECO:0000256" key="1">
    <source>
        <dbReference type="SAM" id="MobiDB-lite"/>
    </source>
</evidence>
<dbReference type="Gene3D" id="3.30.360.10">
    <property type="entry name" value="Dihydrodipicolinate Reductase, domain 2"/>
    <property type="match status" value="1"/>
</dbReference>
<dbReference type="RefSeq" id="WP_206294132.1">
    <property type="nucleotide sequence ID" value="NZ_CP063458.1"/>
</dbReference>
<evidence type="ECO:0000259" key="2">
    <source>
        <dbReference type="Pfam" id="PF01408"/>
    </source>
</evidence>
<feature type="domain" description="Gfo/Idh/MocA-like oxidoreductase bacterial type C-terminal" evidence="3">
    <location>
        <begin position="235"/>
        <end position="458"/>
    </location>
</feature>
<evidence type="ECO:0000259" key="3">
    <source>
        <dbReference type="Pfam" id="PF19051"/>
    </source>
</evidence>
<dbReference type="Pfam" id="PF01408">
    <property type="entry name" value="GFO_IDH_MocA"/>
    <property type="match status" value="1"/>
</dbReference>
<gene>
    <name evidence="4" type="ORF">IPV69_06595</name>
</gene>